<dbReference type="EMBL" id="LAZR01026744">
    <property type="protein sequence ID" value="KKL67800.1"/>
    <property type="molecule type" value="Genomic_DNA"/>
</dbReference>
<sequence>PGRAEQRTKEQYMELQEKGYLWILSTHSQKILNMHA</sequence>
<name>A0A0F9GEF5_9ZZZZ</name>
<reference evidence="1" key="1">
    <citation type="journal article" date="2015" name="Nature">
        <title>Complex archaea that bridge the gap between prokaryotes and eukaryotes.</title>
        <authorList>
            <person name="Spang A."/>
            <person name="Saw J.H."/>
            <person name="Jorgensen S.L."/>
            <person name="Zaremba-Niedzwiedzka K."/>
            <person name="Martijn J."/>
            <person name="Lind A.E."/>
            <person name="van Eijk R."/>
            <person name="Schleper C."/>
            <person name="Guy L."/>
            <person name="Ettema T.J."/>
        </authorList>
    </citation>
    <scope>NUCLEOTIDE SEQUENCE</scope>
</reference>
<gene>
    <name evidence="1" type="ORF">LCGC14_2131310</name>
</gene>
<feature type="non-terminal residue" evidence="1">
    <location>
        <position position="1"/>
    </location>
</feature>
<accession>A0A0F9GEF5</accession>
<dbReference type="AlphaFoldDB" id="A0A0F9GEF5"/>
<comment type="caution">
    <text evidence="1">The sequence shown here is derived from an EMBL/GenBank/DDBJ whole genome shotgun (WGS) entry which is preliminary data.</text>
</comment>
<organism evidence="1">
    <name type="scientific">marine sediment metagenome</name>
    <dbReference type="NCBI Taxonomy" id="412755"/>
    <lineage>
        <taxon>unclassified sequences</taxon>
        <taxon>metagenomes</taxon>
        <taxon>ecological metagenomes</taxon>
    </lineage>
</organism>
<evidence type="ECO:0000313" key="1">
    <source>
        <dbReference type="EMBL" id="KKL67800.1"/>
    </source>
</evidence>
<protein>
    <submittedName>
        <fullName evidence="1">Uncharacterized protein</fullName>
    </submittedName>
</protein>
<proteinExistence type="predicted"/>